<dbReference type="HOGENOM" id="CLU_1390208_0_0_1"/>
<gene>
    <name evidence="2" type="ORF">EDEG_00047</name>
</gene>
<feature type="coiled-coil region" evidence="1">
    <location>
        <begin position="27"/>
        <end position="54"/>
    </location>
</feature>
<protein>
    <submittedName>
        <fullName evidence="2">Uncharacterized protein</fullName>
    </submittedName>
</protein>
<dbReference type="OrthoDB" id="2191916at2759"/>
<comment type="caution">
    <text evidence="2">The sequence shown here is derived from an EMBL/GenBank/DDBJ whole genome shotgun (WGS) entry which is preliminary data.</text>
</comment>
<dbReference type="EMBL" id="AFBI03000001">
    <property type="protein sequence ID" value="EJW05383.1"/>
    <property type="molecule type" value="Genomic_DNA"/>
</dbReference>
<dbReference type="Proteomes" id="UP000003163">
    <property type="component" value="Unassembled WGS sequence"/>
</dbReference>
<keyword evidence="3" id="KW-1185">Reference proteome</keyword>
<evidence type="ECO:0000313" key="3">
    <source>
        <dbReference type="Proteomes" id="UP000003163"/>
    </source>
</evidence>
<dbReference type="AlphaFoldDB" id="J9A0D9"/>
<dbReference type="InParanoid" id="J9A0D9"/>
<evidence type="ECO:0000256" key="1">
    <source>
        <dbReference type="SAM" id="Coils"/>
    </source>
</evidence>
<dbReference type="VEuPathDB" id="MicrosporidiaDB:EDEG_00047"/>
<name>J9A0D9_EDHAE</name>
<proteinExistence type="predicted"/>
<reference evidence="3" key="2">
    <citation type="submission" date="2015-07" db="EMBL/GenBank/DDBJ databases">
        <title>Contrasting host-pathogen interactions and genome evolution in two generalist and specialist microsporidian pathogens of mosquitoes.</title>
        <authorList>
            <consortium name="The Broad Institute Genomics Platform"/>
            <consortium name="The Broad Institute Genome Sequencing Center for Infectious Disease"/>
            <person name="Cuomo C.A."/>
            <person name="Sanscrainte N.D."/>
            <person name="Goldberg J.M."/>
            <person name="Heiman D."/>
            <person name="Young S."/>
            <person name="Zeng Q."/>
            <person name="Becnel J.J."/>
            <person name="Birren B.W."/>
        </authorList>
    </citation>
    <scope>NUCLEOTIDE SEQUENCE [LARGE SCALE GENOMIC DNA]</scope>
    <source>
        <strain evidence="3">USNM 41457</strain>
    </source>
</reference>
<reference evidence="2 3" key="1">
    <citation type="submission" date="2011-08" db="EMBL/GenBank/DDBJ databases">
        <authorList>
            <person name="Liu Z.J."/>
            <person name="Shi F.L."/>
            <person name="Lu J.Q."/>
            <person name="Li M."/>
            <person name="Wang Z.L."/>
        </authorList>
    </citation>
    <scope>NUCLEOTIDE SEQUENCE [LARGE SCALE GENOMIC DNA]</scope>
    <source>
        <strain evidence="2 3">USNM 41457</strain>
    </source>
</reference>
<accession>J9A0D9</accession>
<keyword evidence="1" id="KW-0175">Coiled coil</keyword>
<sequence length="196" mass="22508">MDADILIDVQRKFSTVKMDTLVTGDEFDKLEQKYRALRDQIKKLKDVLKAFKTIEHGGIVLKTLNEGLAKFVGEKPKEGRNYVKDNVYDTANLCFLGFSQKYGDSKNSELCGDIAQKFLLMSKQKHDLNLILEKIIVHIEKMKVKAGEVDIARKQMQKFQFKGELAKKNVLDQNKKTILTSNLKMIQILKQIKSIL</sequence>
<evidence type="ECO:0000313" key="2">
    <source>
        <dbReference type="EMBL" id="EJW05383.1"/>
    </source>
</evidence>
<organism evidence="2 3">
    <name type="scientific">Edhazardia aedis (strain USNM 41457)</name>
    <name type="common">Microsporidian parasite</name>
    <dbReference type="NCBI Taxonomy" id="1003232"/>
    <lineage>
        <taxon>Eukaryota</taxon>
        <taxon>Fungi</taxon>
        <taxon>Fungi incertae sedis</taxon>
        <taxon>Microsporidia</taxon>
        <taxon>Edhazardia</taxon>
    </lineage>
</organism>